<gene>
    <name evidence="1" type="ORF">R3Q59_41540</name>
</gene>
<proteinExistence type="predicted"/>
<dbReference type="Proteomes" id="UP001185737">
    <property type="component" value="Unassembled WGS sequence"/>
</dbReference>
<protein>
    <submittedName>
        <fullName evidence="1">Uncharacterized protein</fullName>
    </submittedName>
</protein>
<organism evidence="1 2">
    <name type="scientific">Rhodococcus jostii</name>
    <dbReference type="NCBI Taxonomy" id="132919"/>
    <lineage>
        <taxon>Bacteria</taxon>
        <taxon>Bacillati</taxon>
        <taxon>Actinomycetota</taxon>
        <taxon>Actinomycetes</taxon>
        <taxon>Mycobacteriales</taxon>
        <taxon>Nocardiaceae</taxon>
        <taxon>Rhodococcus</taxon>
    </lineage>
</organism>
<dbReference type="RefSeq" id="WP_280784228.1">
    <property type="nucleotide sequence ID" value="NZ_JAWLKA010000055.1"/>
</dbReference>
<name>A0ABU4CTS0_RHOJO</name>
<dbReference type="EMBL" id="JAWLKA010000055">
    <property type="protein sequence ID" value="MDV6286959.1"/>
    <property type="molecule type" value="Genomic_DNA"/>
</dbReference>
<keyword evidence="2" id="KW-1185">Reference proteome</keyword>
<evidence type="ECO:0000313" key="2">
    <source>
        <dbReference type="Proteomes" id="UP001185737"/>
    </source>
</evidence>
<reference evidence="1 2" key="1">
    <citation type="submission" date="2023-10" db="EMBL/GenBank/DDBJ databases">
        <title>Development of a sustainable strategy for remediation of hydrocarbon-contaminated territories based on the waste exchange concept.</title>
        <authorList>
            <person name="Krivoruchko A."/>
        </authorList>
    </citation>
    <scope>NUCLEOTIDE SEQUENCE [LARGE SCALE GENOMIC DNA]</scope>
    <source>
        <strain evidence="1 2">IEGM 60</strain>
    </source>
</reference>
<evidence type="ECO:0000313" key="1">
    <source>
        <dbReference type="EMBL" id="MDV6286959.1"/>
    </source>
</evidence>
<sequence>MRRARWPGFAPPAASGTAVHGPTVLASKTHLTLDLLGIVAFSSGIHVRLALTATGRAAERAHHETRLLSDPTDPDTQWSYLWVLLQLGSVAGEADPYLPRSGSPLKWGGVPAYRTEPNYWLGTCTRPHDIMISAGWPEIGLGPTCVTALLEPSGNGAVVSRQVERAIVLPTRRRRG</sequence>
<comment type="caution">
    <text evidence="1">The sequence shown here is derived from an EMBL/GenBank/DDBJ whole genome shotgun (WGS) entry which is preliminary data.</text>
</comment>
<accession>A0ABU4CTS0</accession>